<reference evidence="2" key="1">
    <citation type="journal article" date="2010" name="Genome Biol.">
        <title>Genome sequence of the necrotrophic plant pathogen Pythium ultimum reveals original pathogenicity mechanisms and effector repertoire.</title>
        <authorList>
            <person name="Levesque C.A."/>
            <person name="Brouwer H."/>
            <person name="Cano L."/>
            <person name="Hamilton J.P."/>
            <person name="Holt C."/>
            <person name="Huitema E."/>
            <person name="Raffaele S."/>
            <person name="Robideau G.P."/>
            <person name="Thines M."/>
            <person name="Win J."/>
            <person name="Zerillo M.M."/>
            <person name="Beakes G.W."/>
            <person name="Boore J.L."/>
            <person name="Busam D."/>
            <person name="Dumas B."/>
            <person name="Ferriera S."/>
            <person name="Fuerstenberg S.I."/>
            <person name="Gachon C.M."/>
            <person name="Gaulin E."/>
            <person name="Govers F."/>
            <person name="Grenville-Briggs L."/>
            <person name="Horner N."/>
            <person name="Hostetler J."/>
            <person name="Jiang R.H."/>
            <person name="Johnson J."/>
            <person name="Krajaejun T."/>
            <person name="Lin H."/>
            <person name="Meijer H.J."/>
            <person name="Moore B."/>
            <person name="Morris P."/>
            <person name="Phuntmart V."/>
            <person name="Puiu D."/>
            <person name="Shetty J."/>
            <person name="Stajich J.E."/>
            <person name="Tripathy S."/>
            <person name="Wawra S."/>
            <person name="van West P."/>
            <person name="Whitty B.R."/>
            <person name="Coutinho P.M."/>
            <person name="Henrissat B."/>
            <person name="Martin F."/>
            <person name="Thomas P.D."/>
            <person name="Tyler B.M."/>
            <person name="De Vries R.P."/>
            <person name="Kamoun S."/>
            <person name="Yandell M."/>
            <person name="Tisserat N."/>
            <person name="Buell C.R."/>
        </authorList>
    </citation>
    <scope>NUCLEOTIDE SEQUENCE</scope>
    <source>
        <strain evidence="2">DAOM:BR144</strain>
    </source>
</reference>
<organism evidence="1 2">
    <name type="scientific">Globisporangium ultimum (strain ATCC 200006 / CBS 805.95 / DAOM BR144)</name>
    <name type="common">Pythium ultimum</name>
    <dbReference type="NCBI Taxonomy" id="431595"/>
    <lineage>
        <taxon>Eukaryota</taxon>
        <taxon>Sar</taxon>
        <taxon>Stramenopiles</taxon>
        <taxon>Oomycota</taxon>
        <taxon>Peronosporomycetes</taxon>
        <taxon>Pythiales</taxon>
        <taxon>Pythiaceae</taxon>
        <taxon>Globisporangium</taxon>
    </lineage>
</organism>
<dbReference type="OMA" id="ESTHSKQ"/>
<evidence type="ECO:0000313" key="1">
    <source>
        <dbReference type="EnsemblProtists" id="PYU1_T010763"/>
    </source>
</evidence>
<sequence>MTVIADKILIVFLDGKVDAASATSASPAECTALNEVAKRGSNGVLVLPPETSHNEHGRSDLESLLSVDRDAAGNVAFKFPKMPVAFFSTFSNSCELVTKLGLEQVHDLNARTADDKSFDSKVKALLTESTHSKQLVFLHLDTPSVLSDSSHWVHGLVSELLELQERDAESRCLVALVQTAAQLHRSQAANDANPFRPRQSYEKIDASYPACAASSSNSSELPRLLFSFYQKDRTRHDEVQRFDEAEIDALGSYGAMSALMFMKEMAFRLGFAPKYGA</sequence>
<reference evidence="1" key="3">
    <citation type="submission" date="2015-02" db="UniProtKB">
        <authorList>
            <consortium name="EnsemblProtists"/>
        </authorList>
    </citation>
    <scope>IDENTIFICATION</scope>
    <source>
        <strain evidence="1">DAOM BR144</strain>
    </source>
</reference>
<evidence type="ECO:0000313" key="2">
    <source>
        <dbReference type="Proteomes" id="UP000019132"/>
    </source>
</evidence>
<dbReference type="EnsemblProtists" id="PYU1_T010763">
    <property type="protein sequence ID" value="PYU1_T010763"/>
    <property type="gene ID" value="PYU1_G010740"/>
</dbReference>
<dbReference type="AlphaFoldDB" id="K3X0L4"/>
<accession>K3X0L4</accession>
<dbReference type="eggNOG" id="ENOG502S398">
    <property type="taxonomic scope" value="Eukaryota"/>
</dbReference>
<reference evidence="2" key="2">
    <citation type="submission" date="2010-04" db="EMBL/GenBank/DDBJ databases">
        <authorList>
            <person name="Buell R."/>
            <person name="Hamilton J."/>
            <person name="Hostetler J."/>
        </authorList>
    </citation>
    <scope>NUCLEOTIDE SEQUENCE [LARGE SCALE GENOMIC DNA]</scope>
    <source>
        <strain evidence="2">DAOM:BR144</strain>
    </source>
</reference>
<dbReference type="PANTHER" id="PTHR35506">
    <property type="entry name" value="OS02G0135600 PROTEIN"/>
    <property type="match status" value="1"/>
</dbReference>
<proteinExistence type="predicted"/>
<dbReference type="Proteomes" id="UP000019132">
    <property type="component" value="Unassembled WGS sequence"/>
</dbReference>
<protein>
    <submittedName>
        <fullName evidence="1">Uncharacterized protein</fullName>
    </submittedName>
</protein>
<dbReference type="HOGENOM" id="CLU_097736_0_0_1"/>
<keyword evidence="2" id="KW-1185">Reference proteome</keyword>
<dbReference type="PANTHER" id="PTHR35506:SF1">
    <property type="entry name" value="OS02G0135600 PROTEIN"/>
    <property type="match status" value="1"/>
</dbReference>
<dbReference type="InParanoid" id="K3X0L4"/>
<name>K3X0L4_GLOUD</name>
<dbReference type="EMBL" id="GL376592">
    <property type="status" value="NOT_ANNOTATED_CDS"/>
    <property type="molecule type" value="Genomic_DNA"/>
</dbReference>
<dbReference type="VEuPathDB" id="FungiDB:PYU1_G010740"/>